<evidence type="ECO:0000313" key="13">
    <source>
        <dbReference type="Proteomes" id="UP001378592"/>
    </source>
</evidence>
<dbReference type="GO" id="GO:0045329">
    <property type="term" value="P:carnitine biosynthetic process"/>
    <property type="evidence" value="ECO:0007669"/>
    <property type="project" value="UniProtKB-KW"/>
</dbReference>
<feature type="domain" description="Gamma-butyrobetaine hydroxylase-like N-terminal" evidence="11">
    <location>
        <begin position="64"/>
        <end position="144"/>
    </location>
</feature>
<comment type="cofactor">
    <cofactor evidence="1">
        <name>Fe(2+)</name>
        <dbReference type="ChEBI" id="CHEBI:29033"/>
    </cofactor>
</comment>
<dbReference type="SUPFAM" id="SSF51197">
    <property type="entry name" value="Clavaminate synthase-like"/>
    <property type="match status" value="1"/>
</dbReference>
<dbReference type="InterPro" id="IPR050411">
    <property type="entry name" value="AlphaKG_dependent_hydroxylases"/>
</dbReference>
<dbReference type="GO" id="GO:0046872">
    <property type="term" value="F:metal ion binding"/>
    <property type="evidence" value="ECO:0007669"/>
    <property type="project" value="UniProtKB-KW"/>
</dbReference>
<feature type="domain" description="TauD/TfdA-like" evidence="10">
    <location>
        <begin position="179"/>
        <end position="423"/>
    </location>
</feature>
<evidence type="ECO:0000256" key="4">
    <source>
        <dbReference type="ARBA" id="ARBA00008654"/>
    </source>
</evidence>
<comment type="pathway">
    <text evidence="3">Amine and polyamine biosynthesis; carnitine biosynthesis.</text>
</comment>
<evidence type="ECO:0000256" key="1">
    <source>
        <dbReference type="ARBA" id="ARBA00001954"/>
    </source>
</evidence>
<keyword evidence="5" id="KW-0479">Metal-binding</keyword>
<evidence type="ECO:0000259" key="11">
    <source>
        <dbReference type="Pfam" id="PF06155"/>
    </source>
</evidence>
<dbReference type="InterPro" id="IPR003819">
    <property type="entry name" value="TauD/TfdA-like"/>
</dbReference>
<comment type="caution">
    <text evidence="12">The sequence shown here is derived from an EMBL/GenBank/DDBJ whole genome shotgun (WGS) entry which is preliminary data.</text>
</comment>
<dbReference type="PANTHER" id="PTHR10696:SF33">
    <property type="entry name" value="GAMMA-BUTYROBETAINE DIOXYGENASE"/>
    <property type="match status" value="1"/>
</dbReference>
<dbReference type="Gene3D" id="3.30.2020.30">
    <property type="match status" value="1"/>
</dbReference>
<keyword evidence="13" id="KW-1185">Reference proteome</keyword>
<reference evidence="12 13" key="1">
    <citation type="submission" date="2024-03" db="EMBL/GenBank/DDBJ databases">
        <title>The genome assembly and annotation of the cricket Gryllus longicercus Weissman &amp; Gray.</title>
        <authorList>
            <person name="Szrajer S."/>
            <person name="Gray D."/>
            <person name="Ylla G."/>
        </authorList>
    </citation>
    <scope>NUCLEOTIDE SEQUENCE [LARGE SCALE GENOMIC DNA]</scope>
    <source>
        <strain evidence="12">DAG 2021-001</strain>
        <tissue evidence="12">Whole body minus gut</tissue>
    </source>
</reference>
<dbReference type="Pfam" id="PF02668">
    <property type="entry name" value="TauD"/>
    <property type="match status" value="1"/>
</dbReference>
<keyword evidence="8" id="KW-0560">Oxidoreductase</keyword>
<protein>
    <recommendedName>
        <fullName evidence="14">Gamma-butyrobetaine dioxygenase</fullName>
    </recommendedName>
</protein>
<evidence type="ECO:0000256" key="9">
    <source>
        <dbReference type="ARBA" id="ARBA00023004"/>
    </source>
</evidence>
<dbReference type="Proteomes" id="UP001378592">
    <property type="component" value="Unassembled WGS sequence"/>
</dbReference>
<organism evidence="12 13">
    <name type="scientific">Gryllus longicercus</name>
    <dbReference type="NCBI Taxonomy" id="2509291"/>
    <lineage>
        <taxon>Eukaryota</taxon>
        <taxon>Metazoa</taxon>
        <taxon>Ecdysozoa</taxon>
        <taxon>Arthropoda</taxon>
        <taxon>Hexapoda</taxon>
        <taxon>Insecta</taxon>
        <taxon>Pterygota</taxon>
        <taxon>Neoptera</taxon>
        <taxon>Polyneoptera</taxon>
        <taxon>Orthoptera</taxon>
        <taxon>Ensifera</taxon>
        <taxon>Gryllidea</taxon>
        <taxon>Grylloidea</taxon>
        <taxon>Gryllidae</taxon>
        <taxon>Gryllinae</taxon>
        <taxon>Gryllus</taxon>
    </lineage>
</organism>
<evidence type="ECO:0000313" key="12">
    <source>
        <dbReference type="EMBL" id="KAK7870079.1"/>
    </source>
</evidence>
<dbReference type="AlphaFoldDB" id="A0AAN9VRK6"/>
<dbReference type="PANTHER" id="PTHR10696">
    <property type="entry name" value="GAMMA-BUTYROBETAINE HYDROXYLASE-RELATED"/>
    <property type="match status" value="1"/>
</dbReference>
<evidence type="ECO:0000256" key="5">
    <source>
        <dbReference type="ARBA" id="ARBA00022723"/>
    </source>
</evidence>
<dbReference type="Gene3D" id="3.60.130.10">
    <property type="entry name" value="Clavaminate synthase-like"/>
    <property type="match status" value="1"/>
</dbReference>
<evidence type="ECO:0000259" key="10">
    <source>
        <dbReference type="Pfam" id="PF02668"/>
    </source>
</evidence>
<dbReference type="Pfam" id="PF06155">
    <property type="entry name" value="GBBH-like_N"/>
    <property type="match status" value="1"/>
</dbReference>
<dbReference type="InterPro" id="IPR042098">
    <property type="entry name" value="TauD-like_sf"/>
</dbReference>
<name>A0AAN9VRK6_9ORTH</name>
<evidence type="ECO:0000256" key="6">
    <source>
        <dbReference type="ARBA" id="ARBA00022873"/>
    </source>
</evidence>
<keyword evidence="7" id="KW-0223">Dioxygenase</keyword>
<comment type="cofactor">
    <cofactor evidence="2">
        <name>L-ascorbate</name>
        <dbReference type="ChEBI" id="CHEBI:38290"/>
    </cofactor>
</comment>
<dbReference type="CDD" id="cd00250">
    <property type="entry name" value="CAS_like"/>
    <property type="match status" value="1"/>
</dbReference>
<keyword evidence="9" id="KW-0408">Iron</keyword>
<dbReference type="FunFam" id="3.30.2020.30:FF:000002">
    <property type="entry name" value="Putative gamma-butyrobetaine dioxygenase"/>
    <property type="match status" value="1"/>
</dbReference>
<keyword evidence="6" id="KW-0124">Carnitine biosynthesis</keyword>
<dbReference type="EMBL" id="JAZDUA010000064">
    <property type="protein sequence ID" value="KAK7870079.1"/>
    <property type="molecule type" value="Genomic_DNA"/>
</dbReference>
<evidence type="ECO:0000256" key="8">
    <source>
        <dbReference type="ARBA" id="ARBA00023002"/>
    </source>
</evidence>
<gene>
    <name evidence="12" type="ORF">R5R35_011064</name>
</gene>
<comment type="similarity">
    <text evidence="4">Belongs to the gamma-BBH/TMLD family.</text>
</comment>
<evidence type="ECO:0000256" key="2">
    <source>
        <dbReference type="ARBA" id="ARBA00001961"/>
    </source>
</evidence>
<dbReference type="InterPro" id="IPR010376">
    <property type="entry name" value="GBBH-like_N"/>
</dbReference>
<proteinExistence type="inferred from homology"/>
<dbReference type="InterPro" id="IPR038492">
    <property type="entry name" value="GBBH-like_N_sf"/>
</dbReference>
<evidence type="ECO:0008006" key="14">
    <source>
        <dbReference type="Google" id="ProtNLM"/>
    </source>
</evidence>
<evidence type="ECO:0000256" key="7">
    <source>
        <dbReference type="ARBA" id="ARBA00022964"/>
    </source>
</evidence>
<dbReference type="FunFam" id="3.60.130.10:FF:000001">
    <property type="entry name" value="Trimethyllysine dioxygenase, mitochondrial"/>
    <property type="match status" value="1"/>
</dbReference>
<accession>A0AAN9VRK6</accession>
<sequence length="443" mass="51666">MNAIFIQIVSLASKNTTIRKLPQIYRKNYVSNLPKMLVKCLHNGNISQPHSHKNNNDIKAKVSTIDEVIQVQSADGNVLKYPWIWLRDNCQCSSCFNPKLQSRTIDWRTFDISVNPKSLHINNNILSIEWSDGHCSEFTLKWLHERSFTKDNQEKWLNDVYRLPKIPWSAADFPSVLKKFDYSDVIQSDKCLYEWLKALAEYGVAIVENTPIQEDQLRKLANRVSFIKRTHYGEEFEVRNKPDTTNVAYLSTPLQMHADLPYYEYKPGVNLLHCLVQTTGEGGDNLLTDCLHVSKILKEFHPEVYKILSTTLVEWSDIGEERGMKFFSLYRSPAICEDRWGQFARVNYSQQQRYSHFSIPLEDVIPWYKAHATFTQALYDPKNMVQFKTKPGDILSFDNIRLAHGRTGYTDTKSNERHLIGAYLDWDIVYSRIRTLKRQLNLI</sequence>
<dbReference type="GO" id="GO:0005739">
    <property type="term" value="C:mitochondrion"/>
    <property type="evidence" value="ECO:0007669"/>
    <property type="project" value="TreeGrafter"/>
</dbReference>
<dbReference type="GO" id="GO:0016706">
    <property type="term" value="F:2-oxoglutarate-dependent dioxygenase activity"/>
    <property type="evidence" value="ECO:0007669"/>
    <property type="project" value="UniProtKB-ARBA"/>
</dbReference>
<evidence type="ECO:0000256" key="3">
    <source>
        <dbReference type="ARBA" id="ARBA00005022"/>
    </source>
</evidence>